<evidence type="ECO:0000313" key="2">
    <source>
        <dbReference type="EMBL" id="KAJ3452787.1"/>
    </source>
</evidence>
<protein>
    <submittedName>
        <fullName evidence="2">Uncharacterized protein</fullName>
    </submittedName>
</protein>
<dbReference type="EMBL" id="JANTQA010000008">
    <property type="protein sequence ID" value="KAJ3452787.1"/>
    <property type="molecule type" value="Genomic_DNA"/>
</dbReference>
<comment type="caution">
    <text evidence="2">The sequence shown here is derived from an EMBL/GenBank/DDBJ whole genome shotgun (WGS) entry which is preliminary data.</text>
</comment>
<dbReference type="AlphaFoldDB" id="A0AAV8AF92"/>
<evidence type="ECO:0000256" key="1">
    <source>
        <dbReference type="SAM" id="MobiDB-lite"/>
    </source>
</evidence>
<reference evidence="2" key="1">
    <citation type="submission" date="2022-08" db="EMBL/GenBank/DDBJ databases">
        <title>Novel sulphate-reducing endosymbionts in the free-living metamonad Anaeramoeba.</title>
        <authorList>
            <person name="Jerlstrom-Hultqvist J."/>
            <person name="Cepicka I."/>
            <person name="Gallot-Lavallee L."/>
            <person name="Salas-Leiva D."/>
            <person name="Curtis B.A."/>
            <person name="Zahonova K."/>
            <person name="Pipaliya S."/>
            <person name="Dacks J."/>
            <person name="Roger A.J."/>
        </authorList>
    </citation>
    <scope>NUCLEOTIDE SEQUENCE</scope>
    <source>
        <strain evidence="2">Busselton2</strain>
    </source>
</reference>
<gene>
    <name evidence="2" type="ORF">M0812_04562</name>
</gene>
<sequence length="460" mass="55512">MDEENNERELIVYITKKSCTFYNINLETGEIESVWRRFPFYKKDQVNNNKKDIGLSNDLRIFWNSFENDTILIKIYNSQEYYLKFKNLEELKNFTDLYNTLLEINKNEIEKKKYENQVEQIQIKNAPLLGFFNITIIKEDNRKKTCGSELLISTQKIILKLKNSKKPLEYNYSKFMKIKKSVRYKKECDLIISQKRKYRIRFQTLEDKYKLIYALGIMKKKRIDLANKKANKTQEKNDSQSNTKNEKTQLKKNQWEIDFINGNNEKLVAIIEIFKDKFIFKQNQTNESNKQNIIKHNYLFDPQLYSICSIDNTQSIIKLNDEWLIINFNSLDENNQFTELFYKMRREYLTKLKNEREKNTFQVKVSTNSKDKPTHEMDLYLDHIFITFSSTSEKSEKIKQNKFVDLIQIKINKAQLKNEKEKIMKFEYSQSFRTKYVLFTLIDSTKKKNLLNRWKLLTKK</sequence>
<proteinExistence type="predicted"/>
<name>A0AAV8AF92_9EUKA</name>
<organism evidence="2 3">
    <name type="scientific">Anaeramoeba flamelloides</name>
    <dbReference type="NCBI Taxonomy" id="1746091"/>
    <lineage>
        <taxon>Eukaryota</taxon>
        <taxon>Metamonada</taxon>
        <taxon>Anaeramoebidae</taxon>
        <taxon>Anaeramoeba</taxon>
    </lineage>
</organism>
<evidence type="ECO:0000313" key="3">
    <source>
        <dbReference type="Proteomes" id="UP001146793"/>
    </source>
</evidence>
<accession>A0AAV8AF92</accession>
<feature type="region of interest" description="Disordered" evidence="1">
    <location>
        <begin position="228"/>
        <end position="249"/>
    </location>
</feature>
<dbReference type="Proteomes" id="UP001146793">
    <property type="component" value="Unassembled WGS sequence"/>
</dbReference>